<gene>
    <name evidence="1" type="ORF">METZ01_LOCUS328590</name>
</gene>
<dbReference type="InterPro" id="IPR015943">
    <property type="entry name" value="WD40/YVTN_repeat-like_dom_sf"/>
</dbReference>
<proteinExistence type="predicted"/>
<dbReference type="SUPFAM" id="SSF110296">
    <property type="entry name" value="Oligoxyloglucan reducing end-specific cellobiohydrolase"/>
    <property type="match status" value="1"/>
</dbReference>
<dbReference type="Gene3D" id="2.130.10.10">
    <property type="entry name" value="YVTN repeat-like/Quinoprotein amine dehydrogenase"/>
    <property type="match status" value="1"/>
</dbReference>
<dbReference type="EMBL" id="UINC01109127">
    <property type="protein sequence ID" value="SVC75736.1"/>
    <property type="molecule type" value="Genomic_DNA"/>
</dbReference>
<accession>A0A382PR72</accession>
<name>A0A382PR72_9ZZZZ</name>
<evidence type="ECO:0008006" key="2">
    <source>
        <dbReference type="Google" id="ProtNLM"/>
    </source>
</evidence>
<sequence length="186" mass="19914">MLIATDQQVLLLNTKENDVVPAPLVSSDTAPVIDMTASLVAAWVGGGDVVVGRGQELGRLHTDLEEKVTCVRILCEEPLVLLVGTEPAHLYRITGDGLVEPLEGFDRVEGRAEWGTPWGGPACVRSIADHGKWIYADIHVGSIVRSADGGNTWEPVGNGIHPDVHQVVTHPAEPERVYANTADGVF</sequence>
<organism evidence="1">
    <name type="scientific">marine metagenome</name>
    <dbReference type="NCBI Taxonomy" id="408172"/>
    <lineage>
        <taxon>unclassified sequences</taxon>
        <taxon>metagenomes</taxon>
        <taxon>ecological metagenomes</taxon>
    </lineage>
</organism>
<protein>
    <recommendedName>
        <fullName evidence="2">Sortilin N-terminal domain-containing protein</fullName>
    </recommendedName>
</protein>
<feature type="non-terminal residue" evidence="1">
    <location>
        <position position="186"/>
    </location>
</feature>
<reference evidence="1" key="1">
    <citation type="submission" date="2018-05" db="EMBL/GenBank/DDBJ databases">
        <authorList>
            <person name="Lanie J.A."/>
            <person name="Ng W.-L."/>
            <person name="Kazmierczak K.M."/>
            <person name="Andrzejewski T.M."/>
            <person name="Davidsen T.M."/>
            <person name="Wayne K.J."/>
            <person name="Tettelin H."/>
            <person name="Glass J.I."/>
            <person name="Rusch D."/>
            <person name="Podicherti R."/>
            <person name="Tsui H.-C.T."/>
            <person name="Winkler M.E."/>
        </authorList>
    </citation>
    <scope>NUCLEOTIDE SEQUENCE</scope>
</reference>
<evidence type="ECO:0000313" key="1">
    <source>
        <dbReference type="EMBL" id="SVC75736.1"/>
    </source>
</evidence>
<dbReference type="AlphaFoldDB" id="A0A382PR72"/>